<dbReference type="InterPro" id="IPR002575">
    <property type="entry name" value="Aminoglycoside_PTrfase"/>
</dbReference>
<name>A0A1R1C3I2_PAEAM</name>
<gene>
    <name evidence="2" type="ORF">BK131_01020</name>
</gene>
<comment type="caution">
    <text evidence="2">The sequence shown here is derived from an EMBL/GenBank/DDBJ whole genome shotgun (WGS) entry which is preliminary data.</text>
</comment>
<dbReference type="Pfam" id="PF01636">
    <property type="entry name" value="APH"/>
    <property type="match status" value="1"/>
</dbReference>
<dbReference type="EMBL" id="MRTJ01000001">
    <property type="protein sequence ID" value="OMF16609.1"/>
    <property type="molecule type" value="Genomic_DNA"/>
</dbReference>
<dbReference type="OrthoDB" id="2363646at2"/>
<organism evidence="2 3">
    <name type="scientific">Paenibacillus amylolyticus</name>
    <dbReference type="NCBI Taxonomy" id="1451"/>
    <lineage>
        <taxon>Bacteria</taxon>
        <taxon>Bacillati</taxon>
        <taxon>Bacillota</taxon>
        <taxon>Bacilli</taxon>
        <taxon>Bacillales</taxon>
        <taxon>Paenibacillaceae</taxon>
        <taxon>Paenibacillus</taxon>
    </lineage>
</organism>
<proteinExistence type="predicted"/>
<dbReference type="SUPFAM" id="SSF56112">
    <property type="entry name" value="Protein kinase-like (PK-like)"/>
    <property type="match status" value="1"/>
</dbReference>
<dbReference type="InterPro" id="IPR011009">
    <property type="entry name" value="Kinase-like_dom_sf"/>
</dbReference>
<dbReference type="RefSeq" id="WP_076330130.1">
    <property type="nucleotide sequence ID" value="NZ_MRTJ01000001.1"/>
</dbReference>
<feature type="domain" description="Aminoglycoside phosphotransferase" evidence="1">
    <location>
        <begin position="26"/>
        <end position="224"/>
    </location>
</feature>
<protein>
    <recommendedName>
        <fullName evidence="1">Aminoglycoside phosphotransferase domain-containing protein</fullName>
    </recommendedName>
</protein>
<evidence type="ECO:0000313" key="3">
    <source>
        <dbReference type="Proteomes" id="UP000187134"/>
    </source>
</evidence>
<evidence type="ECO:0000313" key="2">
    <source>
        <dbReference type="EMBL" id="OMF16609.1"/>
    </source>
</evidence>
<accession>A0A1R1C3I2</accession>
<evidence type="ECO:0000259" key="1">
    <source>
        <dbReference type="Pfam" id="PF01636"/>
    </source>
</evidence>
<dbReference type="Gene3D" id="3.90.1200.10">
    <property type="match status" value="1"/>
</dbReference>
<dbReference type="AlphaFoldDB" id="A0A1R1C3I2"/>
<sequence length="287" mass="33493">MLINPTINEINNLFKMHHINEEIIRIQSLSGTTAGRVYRLSTNLNKQYILKSDEPEQIHIAQQFLDTYKNSPLLAEVLLTDPDNTYFIYTYMEGTTHFNCGQKRDWLSRLVKELFNTYVRSSDTESWGRIEFPQRTWKEFNQISVHEAKMNIGSILTTDDYNLVQSKVDLLFHEKEEKYLLHGDTGVHNFVFAQNELIGVIDPSPMVGPILYDFLYAFSSSPDDINTETLFGTFELLEQVDMDKSRLIEEALVHLYCRIGLSNKHHPDDLPEYLKAWNEWKRLCQGC</sequence>
<reference evidence="2 3" key="1">
    <citation type="submission" date="2016-11" db="EMBL/GenBank/DDBJ databases">
        <title>Paenibacillus species isolates.</title>
        <authorList>
            <person name="Beno S.M."/>
        </authorList>
    </citation>
    <scope>NUCLEOTIDE SEQUENCE [LARGE SCALE GENOMIC DNA]</scope>
    <source>
        <strain evidence="2 3">FSL H8-0246</strain>
    </source>
</reference>
<dbReference type="Proteomes" id="UP000187134">
    <property type="component" value="Unassembled WGS sequence"/>
</dbReference>